<keyword evidence="2" id="KW-0805">Transcription regulation</keyword>
<dbReference type="RefSeq" id="WP_169549401.1">
    <property type="nucleotide sequence ID" value="NZ_CP051677.1"/>
</dbReference>
<evidence type="ECO:0000256" key="2">
    <source>
        <dbReference type="ARBA" id="ARBA00023015"/>
    </source>
</evidence>
<gene>
    <name evidence="8" type="ORF">HH216_02780</name>
</gene>
<dbReference type="Proteomes" id="UP000501128">
    <property type="component" value="Chromosome"/>
</dbReference>
<dbReference type="Pfam" id="PF00072">
    <property type="entry name" value="Response_reg"/>
    <property type="match status" value="1"/>
</dbReference>
<protein>
    <submittedName>
        <fullName evidence="8">Response regulator transcription factor</fullName>
    </submittedName>
</protein>
<dbReference type="InterPro" id="IPR016032">
    <property type="entry name" value="Sig_transdc_resp-reg_C-effctor"/>
</dbReference>
<dbReference type="PANTHER" id="PTHR43214">
    <property type="entry name" value="TWO-COMPONENT RESPONSE REGULATOR"/>
    <property type="match status" value="1"/>
</dbReference>
<feature type="modified residue" description="4-aspartylphosphate" evidence="5">
    <location>
        <position position="56"/>
    </location>
</feature>
<accession>A0A7L5DLZ4</accession>
<dbReference type="AlphaFoldDB" id="A0A7L5DLZ4"/>
<dbReference type="PROSITE" id="PS50110">
    <property type="entry name" value="RESPONSE_REGULATORY"/>
    <property type="match status" value="1"/>
</dbReference>
<dbReference type="SMART" id="SM00448">
    <property type="entry name" value="REC"/>
    <property type="match status" value="1"/>
</dbReference>
<evidence type="ECO:0000256" key="3">
    <source>
        <dbReference type="ARBA" id="ARBA00023125"/>
    </source>
</evidence>
<dbReference type="InterPro" id="IPR000792">
    <property type="entry name" value="Tscrpt_reg_LuxR_C"/>
</dbReference>
<keyword evidence="3" id="KW-0238">DNA-binding</keyword>
<evidence type="ECO:0000313" key="9">
    <source>
        <dbReference type="Proteomes" id="UP000501128"/>
    </source>
</evidence>
<dbReference type="InterPro" id="IPR039420">
    <property type="entry name" value="WalR-like"/>
</dbReference>
<dbReference type="KEGG" id="srho:HH216_02780"/>
<dbReference type="CDD" id="cd06170">
    <property type="entry name" value="LuxR_C_like"/>
    <property type="match status" value="1"/>
</dbReference>
<organism evidence="8 9">
    <name type="scientific">Spirosoma rhododendri</name>
    <dbReference type="NCBI Taxonomy" id="2728024"/>
    <lineage>
        <taxon>Bacteria</taxon>
        <taxon>Pseudomonadati</taxon>
        <taxon>Bacteroidota</taxon>
        <taxon>Cytophagia</taxon>
        <taxon>Cytophagales</taxon>
        <taxon>Cytophagaceae</taxon>
        <taxon>Spirosoma</taxon>
    </lineage>
</organism>
<dbReference type="GO" id="GO:0006355">
    <property type="term" value="P:regulation of DNA-templated transcription"/>
    <property type="evidence" value="ECO:0007669"/>
    <property type="project" value="InterPro"/>
</dbReference>
<dbReference type="InterPro" id="IPR058245">
    <property type="entry name" value="NreC/VraR/RcsB-like_REC"/>
</dbReference>
<dbReference type="PANTHER" id="PTHR43214:SF41">
    <property type="entry name" value="NITRATE_NITRITE RESPONSE REGULATOR PROTEIN NARP"/>
    <property type="match status" value="1"/>
</dbReference>
<dbReference type="EMBL" id="CP051677">
    <property type="protein sequence ID" value="QJD77458.1"/>
    <property type="molecule type" value="Genomic_DNA"/>
</dbReference>
<evidence type="ECO:0000256" key="1">
    <source>
        <dbReference type="ARBA" id="ARBA00022553"/>
    </source>
</evidence>
<dbReference type="PROSITE" id="PS50043">
    <property type="entry name" value="HTH_LUXR_2"/>
    <property type="match status" value="1"/>
</dbReference>
<dbReference type="Gene3D" id="3.40.50.2300">
    <property type="match status" value="1"/>
</dbReference>
<dbReference type="SMART" id="SM00421">
    <property type="entry name" value="HTH_LUXR"/>
    <property type="match status" value="1"/>
</dbReference>
<dbReference type="GO" id="GO:0000160">
    <property type="term" value="P:phosphorelay signal transduction system"/>
    <property type="evidence" value="ECO:0007669"/>
    <property type="project" value="InterPro"/>
</dbReference>
<evidence type="ECO:0000256" key="4">
    <source>
        <dbReference type="ARBA" id="ARBA00023163"/>
    </source>
</evidence>
<evidence type="ECO:0000259" key="7">
    <source>
        <dbReference type="PROSITE" id="PS50110"/>
    </source>
</evidence>
<keyword evidence="1 5" id="KW-0597">Phosphoprotein</keyword>
<feature type="domain" description="HTH luxR-type" evidence="6">
    <location>
        <begin position="146"/>
        <end position="211"/>
    </location>
</feature>
<dbReference type="GO" id="GO:0003677">
    <property type="term" value="F:DNA binding"/>
    <property type="evidence" value="ECO:0007669"/>
    <property type="project" value="UniProtKB-KW"/>
</dbReference>
<keyword evidence="9" id="KW-1185">Reference proteome</keyword>
<dbReference type="SUPFAM" id="SSF46894">
    <property type="entry name" value="C-terminal effector domain of the bipartite response regulators"/>
    <property type="match status" value="1"/>
</dbReference>
<evidence type="ECO:0000313" key="8">
    <source>
        <dbReference type="EMBL" id="QJD77458.1"/>
    </source>
</evidence>
<evidence type="ECO:0000259" key="6">
    <source>
        <dbReference type="PROSITE" id="PS50043"/>
    </source>
</evidence>
<dbReference type="CDD" id="cd17535">
    <property type="entry name" value="REC_NarL-like"/>
    <property type="match status" value="1"/>
</dbReference>
<proteinExistence type="predicted"/>
<dbReference type="InterPro" id="IPR011006">
    <property type="entry name" value="CheY-like_superfamily"/>
</dbReference>
<feature type="domain" description="Response regulatory" evidence="7">
    <location>
        <begin position="4"/>
        <end position="121"/>
    </location>
</feature>
<dbReference type="SUPFAM" id="SSF52172">
    <property type="entry name" value="CheY-like"/>
    <property type="match status" value="1"/>
</dbReference>
<evidence type="ECO:0000256" key="5">
    <source>
        <dbReference type="PROSITE-ProRule" id="PRU00169"/>
    </source>
</evidence>
<dbReference type="InterPro" id="IPR001789">
    <property type="entry name" value="Sig_transdc_resp-reg_receiver"/>
</dbReference>
<keyword evidence="4" id="KW-0804">Transcription</keyword>
<reference evidence="8 9" key="1">
    <citation type="submission" date="2020-04" db="EMBL/GenBank/DDBJ databases">
        <title>Genome sequencing of novel species.</title>
        <authorList>
            <person name="Heo J."/>
            <person name="Kim S.-J."/>
            <person name="Kim J.-S."/>
            <person name="Hong S.-B."/>
            <person name="Kwon S.-W."/>
        </authorList>
    </citation>
    <scope>NUCLEOTIDE SEQUENCE [LARGE SCALE GENOMIC DNA]</scope>
    <source>
        <strain evidence="8 9">CJU-R4</strain>
    </source>
</reference>
<sequence length="215" mass="24144">MPISIAIADDHTLVAEAFANLIQKFDAYQVSIMAANGRDLLNQLCHLPLPDIALVDLTMPVMDGFETTAQLRELYPSVRVLALSMSADQEHIVRIMHNGARGYLLKGCRAPELRQALDDVMEKGMHYSDFLTSQLLGNLNKPVAVSPASAFDLNNREYRFLKMACSELTYNQIADQMCVSPRTVDGYREMVFQKMSVRSRVGMVIKAVRYKLVDL</sequence>
<name>A0A7L5DLZ4_9BACT</name>
<dbReference type="Pfam" id="PF00196">
    <property type="entry name" value="GerE"/>
    <property type="match status" value="1"/>
</dbReference>